<dbReference type="InterPro" id="IPR018269">
    <property type="entry name" value="Ribosomal_uS13_CS"/>
</dbReference>
<evidence type="ECO:0000256" key="2">
    <source>
        <dbReference type="ARBA" id="ARBA00022980"/>
    </source>
</evidence>
<keyword evidence="3 6" id="KW-0687">Ribonucleoprotein</keyword>
<dbReference type="AlphaFoldDB" id="A0A8D8WAM8"/>
<dbReference type="EMBL" id="HBUF01165009">
    <property type="protein sequence ID" value="CAG6650974.1"/>
    <property type="molecule type" value="Transcribed_RNA"/>
</dbReference>
<evidence type="ECO:0000256" key="7">
    <source>
        <dbReference type="SAM" id="MobiDB-lite"/>
    </source>
</evidence>
<sequence>MNVIICGIKIPEKKAILFSLTKIYGIGIQLSKKICTKLNINYQKKSFYLKKFEIESLNSFVKTLIIENDLKILIKENLRRVISLNSFKSFRHNKKLPCRGQRTKTNAKTRKKMNHEKI</sequence>
<dbReference type="PANTHER" id="PTHR10871">
    <property type="entry name" value="30S RIBOSOMAL PROTEIN S13/40S RIBOSOMAL PROTEIN S18"/>
    <property type="match status" value="1"/>
</dbReference>
<dbReference type="Gene3D" id="1.10.8.50">
    <property type="match status" value="1"/>
</dbReference>
<dbReference type="InterPro" id="IPR001892">
    <property type="entry name" value="Ribosomal_uS13"/>
</dbReference>
<dbReference type="Gene3D" id="4.10.910.10">
    <property type="entry name" value="30s ribosomal protein s13, domain 2"/>
    <property type="match status" value="1"/>
</dbReference>
<name>A0A8D8WAM8_9HEMI</name>
<dbReference type="Pfam" id="PF00416">
    <property type="entry name" value="Ribosomal_S13"/>
    <property type="match status" value="1"/>
</dbReference>
<evidence type="ECO:0000256" key="3">
    <source>
        <dbReference type="ARBA" id="ARBA00023274"/>
    </source>
</evidence>
<dbReference type="PIRSF" id="PIRSF002134">
    <property type="entry name" value="Ribosomal_S13"/>
    <property type="match status" value="1"/>
</dbReference>
<evidence type="ECO:0000256" key="1">
    <source>
        <dbReference type="ARBA" id="ARBA00008080"/>
    </source>
</evidence>
<dbReference type="PROSITE" id="PS50159">
    <property type="entry name" value="RIBOSOMAL_S13_2"/>
    <property type="match status" value="1"/>
</dbReference>
<dbReference type="EMBL" id="HBUF01296454">
    <property type="protein sequence ID" value="CAG6690209.1"/>
    <property type="molecule type" value="Transcribed_RNA"/>
</dbReference>
<feature type="region of interest" description="Disordered" evidence="7">
    <location>
        <begin position="98"/>
        <end position="118"/>
    </location>
</feature>
<evidence type="ECO:0000256" key="4">
    <source>
        <dbReference type="ARBA" id="ARBA00035166"/>
    </source>
</evidence>
<dbReference type="InterPro" id="IPR027437">
    <property type="entry name" value="Rbsml_uS13_C"/>
</dbReference>
<evidence type="ECO:0000313" key="8">
    <source>
        <dbReference type="EMBL" id="CAG6650974.1"/>
    </source>
</evidence>
<dbReference type="PROSITE" id="PS00646">
    <property type="entry name" value="RIBOSOMAL_S13_1"/>
    <property type="match status" value="1"/>
</dbReference>
<dbReference type="GO" id="GO:0006412">
    <property type="term" value="P:translation"/>
    <property type="evidence" value="ECO:0007669"/>
    <property type="project" value="InterPro"/>
</dbReference>
<dbReference type="EMBL" id="HBUF01632842">
    <property type="protein sequence ID" value="CAG6783502.1"/>
    <property type="molecule type" value="Transcribed_RNA"/>
</dbReference>
<proteinExistence type="inferred from homology"/>
<dbReference type="GO" id="GO:0015935">
    <property type="term" value="C:small ribosomal subunit"/>
    <property type="evidence" value="ECO:0007669"/>
    <property type="project" value="TreeGrafter"/>
</dbReference>
<dbReference type="InterPro" id="IPR010979">
    <property type="entry name" value="Ribosomal_uS13-like_H2TH"/>
</dbReference>
<protein>
    <recommendedName>
        <fullName evidence="4">Small ribosomal subunit protein uS13</fullName>
    </recommendedName>
    <alternativeName>
        <fullName evidence="5">40S ribosomal protein S18</fullName>
    </alternativeName>
</protein>
<accession>A0A8D8WAM8</accession>
<dbReference type="EMBL" id="HBUF01296455">
    <property type="protein sequence ID" value="CAG6690212.1"/>
    <property type="molecule type" value="Transcribed_RNA"/>
</dbReference>
<dbReference type="GO" id="GO:0003723">
    <property type="term" value="F:RNA binding"/>
    <property type="evidence" value="ECO:0007669"/>
    <property type="project" value="InterPro"/>
</dbReference>
<dbReference type="GO" id="GO:0005829">
    <property type="term" value="C:cytosol"/>
    <property type="evidence" value="ECO:0007669"/>
    <property type="project" value="TreeGrafter"/>
</dbReference>
<comment type="similarity">
    <text evidence="1 6">Belongs to the universal ribosomal protein uS13 family.</text>
</comment>
<dbReference type="PANTHER" id="PTHR10871:SF1">
    <property type="entry name" value="SMALL RIBOSOMAL SUBUNIT PROTEIN US13M"/>
    <property type="match status" value="1"/>
</dbReference>
<dbReference type="SUPFAM" id="SSF46946">
    <property type="entry name" value="S13-like H2TH domain"/>
    <property type="match status" value="1"/>
</dbReference>
<organism evidence="8">
    <name type="scientific">Cacopsylla melanoneura</name>
    <dbReference type="NCBI Taxonomy" id="428564"/>
    <lineage>
        <taxon>Eukaryota</taxon>
        <taxon>Metazoa</taxon>
        <taxon>Ecdysozoa</taxon>
        <taxon>Arthropoda</taxon>
        <taxon>Hexapoda</taxon>
        <taxon>Insecta</taxon>
        <taxon>Pterygota</taxon>
        <taxon>Neoptera</taxon>
        <taxon>Paraneoptera</taxon>
        <taxon>Hemiptera</taxon>
        <taxon>Sternorrhyncha</taxon>
        <taxon>Psylloidea</taxon>
        <taxon>Psyllidae</taxon>
        <taxon>Psyllinae</taxon>
        <taxon>Cacopsylla</taxon>
    </lineage>
</organism>
<dbReference type="GO" id="GO:0003735">
    <property type="term" value="F:structural constituent of ribosome"/>
    <property type="evidence" value="ECO:0007669"/>
    <property type="project" value="InterPro"/>
</dbReference>
<evidence type="ECO:0000256" key="6">
    <source>
        <dbReference type="RuleBase" id="RU003830"/>
    </source>
</evidence>
<reference evidence="8" key="1">
    <citation type="submission" date="2021-05" db="EMBL/GenBank/DDBJ databases">
        <authorList>
            <person name="Alioto T."/>
            <person name="Alioto T."/>
            <person name="Gomez Garrido J."/>
        </authorList>
    </citation>
    <scope>NUCLEOTIDE SEQUENCE</scope>
</reference>
<keyword evidence="2 6" id="KW-0689">Ribosomal protein</keyword>
<evidence type="ECO:0000256" key="5">
    <source>
        <dbReference type="ARBA" id="ARBA00035468"/>
    </source>
</evidence>